<dbReference type="Proteomes" id="UP001168528">
    <property type="component" value="Unassembled WGS sequence"/>
</dbReference>
<sequence>MEGKDKIMAISILTVAILISVILGIGSTNMSGHEVVVFPFLEALFLVLYTICLIAVSIKSYRKNNKTTGKIILLSSLVAVMLGGLIYTCIDYYL</sequence>
<comment type="caution">
    <text evidence="2">The sequence shown here is derived from an EMBL/GenBank/DDBJ whole genome shotgun (WGS) entry which is preliminary data.</text>
</comment>
<proteinExistence type="predicted"/>
<name>A0ABT8RJX7_9BACT</name>
<protein>
    <submittedName>
        <fullName evidence="2">Uncharacterized protein</fullName>
    </submittedName>
</protein>
<evidence type="ECO:0000313" key="2">
    <source>
        <dbReference type="EMBL" id="MDO1451300.1"/>
    </source>
</evidence>
<feature type="transmembrane region" description="Helical" evidence="1">
    <location>
        <begin position="7"/>
        <end position="25"/>
    </location>
</feature>
<feature type="transmembrane region" description="Helical" evidence="1">
    <location>
        <begin position="71"/>
        <end position="93"/>
    </location>
</feature>
<organism evidence="2 3">
    <name type="scientific">Rhodocytophaga aerolata</name>
    <dbReference type="NCBI Taxonomy" id="455078"/>
    <lineage>
        <taxon>Bacteria</taxon>
        <taxon>Pseudomonadati</taxon>
        <taxon>Bacteroidota</taxon>
        <taxon>Cytophagia</taxon>
        <taxon>Cytophagales</taxon>
        <taxon>Rhodocytophagaceae</taxon>
        <taxon>Rhodocytophaga</taxon>
    </lineage>
</organism>
<dbReference type="EMBL" id="JAUKPO010000051">
    <property type="protein sequence ID" value="MDO1451300.1"/>
    <property type="molecule type" value="Genomic_DNA"/>
</dbReference>
<keyword evidence="3" id="KW-1185">Reference proteome</keyword>
<accession>A0ABT8RJX7</accession>
<keyword evidence="1" id="KW-0472">Membrane</keyword>
<evidence type="ECO:0000256" key="1">
    <source>
        <dbReference type="SAM" id="Phobius"/>
    </source>
</evidence>
<dbReference type="RefSeq" id="WP_302042099.1">
    <property type="nucleotide sequence ID" value="NZ_JAUKPO010000051.1"/>
</dbReference>
<gene>
    <name evidence="2" type="ORF">Q0590_33810</name>
</gene>
<keyword evidence="1" id="KW-1133">Transmembrane helix</keyword>
<evidence type="ECO:0000313" key="3">
    <source>
        <dbReference type="Proteomes" id="UP001168528"/>
    </source>
</evidence>
<reference evidence="2" key="1">
    <citation type="submission" date="2023-07" db="EMBL/GenBank/DDBJ databases">
        <title>The genome sequence of Rhodocytophaga aerolata KACC 12507.</title>
        <authorList>
            <person name="Zhang X."/>
        </authorList>
    </citation>
    <scope>NUCLEOTIDE SEQUENCE</scope>
    <source>
        <strain evidence="2">KACC 12507</strain>
    </source>
</reference>
<feature type="transmembrane region" description="Helical" evidence="1">
    <location>
        <begin position="37"/>
        <end position="59"/>
    </location>
</feature>
<keyword evidence="1" id="KW-0812">Transmembrane</keyword>